<organism evidence="8 9">
    <name type="scientific">Hypholoma sublateritium (strain FD-334 SS-4)</name>
    <dbReference type="NCBI Taxonomy" id="945553"/>
    <lineage>
        <taxon>Eukaryota</taxon>
        <taxon>Fungi</taxon>
        <taxon>Dikarya</taxon>
        <taxon>Basidiomycota</taxon>
        <taxon>Agaricomycotina</taxon>
        <taxon>Agaricomycetes</taxon>
        <taxon>Agaricomycetidae</taxon>
        <taxon>Agaricales</taxon>
        <taxon>Agaricineae</taxon>
        <taxon>Strophariaceae</taxon>
        <taxon>Hypholoma</taxon>
    </lineage>
</organism>
<dbReference type="STRING" id="945553.A0A0D2M9P7"/>
<feature type="transmembrane region" description="Helical" evidence="7">
    <location>
        <begin position="414"/>
        <end position="437"/>
    </location>
</feature>
<name>A0A0D2M9P7_HYPSF</name>
<evidence type="ECO:0000256" key="3">
    <source>
        <dbReference type="ARBA" id="ARBA00022989"/>
    </source>
</evidence>
<feature type="transmembrane region" description="Helical" evidence="7">
    <location>
        <begin position="449"/>
        <end position="469"/>
    </location>
</feature>
<evidence type="ECO:0000313" key="8">
    <source>
        <dbReference type="EMBL" id="KJA20053.1"/>
    </source>
</evidence>
<evidence type="ECO:0000256" key="7">
    <source>
        <dbReference type="SAM" id="Phobius"/>
    </source>
</evidence>
<gene>
    <name evidence="8" type="ORF">HYPSUDRAFT_43676</name>
</gene>
<feature type="region of interest" description="Disordered" evidence="6">
    <location>
        <begin position="23"/>
        <end position="46"/>
    </location>
</feature>
<dbReference type="PANTHER" id="PTHR20855">
    <property type="entry name" value="ADIPOR/PROGESTIN RECEPTOR-RELATED"/>
    <property type="match status" value="1"/>
</dbReference>
<evidence type="ECO:0000256" key="1">
    <source>
        <dbReference type="ARBA" id="ARBA00004141"/>
    </source>
</evidence>
<comment type="subcellular location">
    <subcellularLocation>
        <location evidence="1">Membrane</location>
        <topology evidence="1">Multi-pass membrane protein</topology>
    </subcellularLocation>
</comment>
<evidence type="ECO:0000256" key="2">
    <source>
        <dbReference type="ARBA" id="ARBA00022692"/>
    </source>
</evidence>
<dbReference type="GO" id="GO:0006882">
    <property type="term" value="P:intracellular zinc ion homeostasis"/>
    <property type="evidence" value="ECO:0007669"/>
    <property type="project" value="TreeGrafter"/>
</dbReference>
<keyword evidence="9" id="KW-1185">Reference proteome</keyword>
<dbReference type="PANTHER" id="PTHR20855:SF97">
    <property type="entry name" value="ADIPOR-LIKE RECEPTOR IZH3-RELATED"/>
    <property type="match status" value="1"/>
</dbReference>
<keyword evidence="2 7" id="KW-0812">Transmembrane</keyword>
<feature type="transmembrane region" description="Helical" evidence="7">
    <location>
        <begin position="476"/>
        <end position="499"/>
    </location>
</feature>
<keyword evidence="4 7" id="KW-0472">Membrane</keyword>
<accession>A0A0D2M9P7</accession>
<proteinExistence type="predicted"/>
<keyword evidence="3 7" id="KW-1133">Transmembrane helix</keyword>
<protein>
    <recommendedName>
        <fullName evidence="10">HlyIII-domain-containing protein</fullName>
    </recommendedName>
</protein>
<feature type="transmembrane region" description="Helical" evidence="7">
    <location>
        <begin position="359"/>
        <end position="378"/>
    </location>
</feature>
<dbReference type="GO" id="GO:0016020">
    <property type="term" value="C:membrane"/>
    <property type="evidence" value="ECO:0007669"/>
    <property type="project" value="UniProtKB-SubCell"/>
</dbReference>
<dbReference type="EMBL" id="KN817571">
    <property type="protein sequence ID" value="KJA20053.1"/>
    <property type="molecule type" value="Genomic_DNA"/>
</dbReference>
<keyword evidence="5" id="KW-0479">Metal-binding</keyword>
<feature type="transmembrane region" description="Helical" evidence="7">
    <location>
        <begin position="384"/>
        <end position="402"/>
    </location>
</feature>
<feature type="binding site" evidence="5">
    <location>
        <position position="551"/>
    </location>
    <ligand>
        <name>Zn(2+)</name>
        <dbReference type="ChEBI" id="CHEBI:29105"/>
    </ligand>
</feature>
<dbReference type="OMA" id="HTMAGCA"/>
<evidence type="ECO:0000256" key="6">
    <source>
        <dbReference type="SAM" id="MobiDB-lite"/>
    </source>
</evidence>
<feature type="binding site" evidence="5">
    <location>
        <position position="555"/>
    </location>
    <ligand>
        <name>Zn(2+)</name>
        <dbReference type="ChEBI" id="CHEBI:29105"/>
    </ligand>
</feature>
<reference evidence="9" key="1">
    <citation type="submission" date="2014-04" db="EMBL/GenBank/DDBJ databases">
        <title>Evolutionary Origins and Diversification of the Mycorrhizal Mutualists.</title>
        <authorList>
            <consortium name="DOE Joint Genome Institute"/>
            <consortium name="Mycorrhizal Genomics Consortium"/>
            <person name="Kohler A."/>
            <person name="Kuo A."/>
            <person name="Nagy L.G."/>
            <person name="Floudas D."/>
            <person name="Copeland A."/>
            <person name="Barry K.W."/>
            <person name="Cichocki N."/>
            <person name="Veneault-Fourrey C."/>
            <person name="LaButti K."/>
            <person name="Lindquist E.A."/>
            <person name="Lipzen A."/>
            <person name="Lundell T."/>
            <person name="Morin E."/>
            <person name="Murat C."/>
            <person name="Riley R."/>
            <person name="Ohm R."/>
            <person name="Sun H."/>
            <person name="Tunlid A."/>
            <person name="Henrissat B."/>
            <person name="Grigoriev I.V."/>
            <person name="Hibbett D.S."/>
            <person name="Martin F."/>
        </authorList>
    </citation>
    <scope>NUCLEOTIDE SEQUENCE [LARGE SCALE GENOMIC DNA]</scope>
    <source>
        <strain evidence="9">FD-334 SS-4</strain>
    </source>
</reference>
<evidence type="ECO:0008006" key="10">
    <source>
        <dbReference type="Google" id="ProtNLM"/>
    </source>
</evidence>
<dbReference type="InterPro" id="IPR004254">
    <property type="entry name" value="AdipoR/HlyIII-related"/>
</dbReference>
<dbReference type="GO" id="GO:0038023">
    <property type="term" value="F:signaling receptor activity"/>
    <property type="evidence" value="ECO:0007669"/>
    <property type="project" value="TreeGrafter"/>
</dbReference>
<feature type="binding site" evidence="5">
    <location>
        <position position="401"/>
    </location>
    <ligand>
        <name>Zn(2+)</name>
        <dbReference type="ChEBI" id="CHEBI:29105"/>
    </ligand>
</feature>
<dbReference type="OrthoDB" id="5585746at2759"/>
<dbReference type="AlphaFoldDB" id="A0A0D2M9P7"/>
<feature type="compositionally biased region" description="Basic residues" evidence="6">
    <location>
        <begin position="32"/>
        <end position="43"/>
    </location>
</feature>
<dbReference type="Pfam" id="PF03006">
    <property type="entry name" value="HlyIII"/>
    <property type="match status" value="1"/>
</dbReference>
<dbReference type="Proteomes" id="UP000054270">
    <property type="component" value="Unassembled WGS sequence"/>
</dbReference>
<evidence type="ECO:0000313" key="9">
    <source>
        <dbReference type="Proteomes" id="UP000054270"/>
    </source>
</evidence>
<sequence length="581" mass="65233">MSMTAVEHSPSLLASSQTMSVAVTARGDRSKTQHVRRRARRRLSAPSSAQPSFKICRTFSYSLEALDLSSASPTQTLAHLRILVLSYLADLERRLREFGTPEVWKQGEHTVEDAVQWARTALDMLEGIRADVCSHLPEVPFSDISMDTFLKSFPDLPDVPNFAEMRSHWPDMSEVRSHLPDMPDMRSHLPDMPSLSEMSSEMYSKFDDVRAKFNELDFRGPFSYIPVLSDRLETLNSHLCSIEVADKSFASFTPNTVLSSILDSLLNSEMLADILNSKPADVILEGEDMLERAALEVAHAVKRSLQGVHLIKYSDLPHQWRNNPFVTHGYRFIPIERWPLILLSLITPHNELLNIHTHLIPFLLWGINLVSLITSSHAFDLPEVLFMCFALLCLSSSAIWHTMSGCADHRSMELCARVDYVGIGWLISASVGTIVHYGFGCHTNVGKSFLGLCLATGLAGNVFPFMSWFNKHEYRFYRIGFFLVLAFSSVAPMVALSMLHSRQEMYSFVGPVIPSLLSYIIGLAFYAAHFPECIIPESIQSKLDVIGGNSHAIWHCFIVLAVSQHRMALEQMKRGLQCAVA</sequence>
<evidence type="ECO:0000256" key="5">
    <source>
        <dbReference type="PIRSR" id="PIRSR604254-1"/>
    </source>
</evidence>
<feature type="transmembrane region" description="Helical" evidence="7">
    <location>
        <begin position="505"/>
        <end position="528"/>
    </location>
</feature>
<dbReference type="GO" id="GO:0046872">
    <property type="term" value="F:metal ion binding"/>
    <property type="evidence" value="ECO:0007669"/>
    <property type="project" value="UniProtKB-KW"/>
</dbReference>
<evidence type="ECO:0000256" key="4">
    <source>
        <dbReference type="ARBA" id="ARBA00023136"/>
    </source>
</evidence>
<keyword evidence="5" id="KW-0862">Zinc</keyword>